<dbReference type="AlphaFoldDB" id="A0A538U6I3"/>
<dbReference type="Proteomes" id="UP000319836">
    <property type="component" value="Unassembled WGS sequence"/>
</dbReference>
<keyword evidence="1" id="KW-0732">Signal</keyword>
<name>A0A538U6I3_UNCEI</name>
<evidence type="ECO:0000313" key="2">
    <source>
        <dbReference type="EMBL" id="TMQ71512.1"/>
    </source>
</evidence>
<feature type="signal peptide" evidence="1">
    <location>
        <begin position="1"/>
        <end position="28"/>
    </location>
</feature>
<comment type="caution">
    <text evidence="2">The sequence shown here is derived from an EMBL/GenBank/DDBJ whole genome shotgun (WGS) entry which is preliminary data.</text>
</comment>
<accession>A0A538U6I3</accession>
<organism evidence="2 3">
    <name type="scientific">Eiseniibacteriota bacterium</name>
    <dbReference type="NCBI Taxonomy" id="2212470"/>
    <lineage>
        <taxon>Bacteria</taxon>
        <taxon>Candidatus Eiseniibacteriota</taxon>
    </lineage>
</organism>
<evidence type="ECO:0000313" key="3">
    <source>
        <dbReference type="Proteomes" id="UP000319836"/>
    </source>
</evidence>
<dbReference type="EMBL" id="VBPA01000121">
    <property type="protein sequence ID" value="TMQ71512.1"/>
    <property type="molecule type" value="Genomic_DNA"/>
</dbReference>
<protein>
    <submittedName>
        <fullName evidence="2">Uncharacterized protein</fullName>
    </submittedName>
</protein>
<proteinExistence type="predicted"/>
<gene>
    <name evidence="2" type="ORF">E6K80_05400</name>
</gene>
<feature type="chain" id="PRO_5021748663" evidence="1">
    <location>
        <begin position="29"/>
        <end position="95"/>
    </location>
</feature>
<sequence length="95" mass="10111">MKRFRSLVLALFLGLTMTQVLVSREARAQETDEGTLVVSGTSSQDLDRWWGAGGAVLCGLEIRLLRVAPEIGFNPYVLAAGIGGCLLAVLDCATT</sequence>
<reference evidence="2 3" key="1">
    <citation type="journal article" date="2019" name="Nat. Microbiol.">
        <title>Mediterranean grassland soil C-N compound turnover is dependent on rainfall and depth, and is mediated by genomically divergent microorganisms.</title>
        <authorList>
            <person name="Diamond S."/>
            <person name="Andeer P.F."/>
            <person name="Li Z."/>
            <person name="Crits-Christoph A."/>
            <person name="Burstein D."/>
            <person name="Anantharaman K."/>
            <person name="Lane K.R."/>
            <person name="Thomas B.C."/>
            <person name="Pan C."/>
            <person name="Northen T.R."/>
            <person name="Banfield J.F."/>
        </authorList>
    </citation>
    <scope>NUCLEOTIDE SEQUENCE [LARGE SCALE GENOMIC DNA]</scope>
    <source>
        <strain evidence="2">WS_10</strain>
    </source>
</reference>
<evidence type="ECO:0000256" key="1">
    <source>
        <dbReference type="SAM" id="SignalP"/>
    </source>
</evidence>